<keyword evidence="3" id="KW-0805">Transcription regulation</keyword>
<dbReference type="InterPro" id="IPR025944">
    <property type="entry name" value="Sigma_54_int_dom_CS"/>
</dbReference>
<evidence type="ECO:0000259" key="7">
    <source>
        <dbReference type="SMART" id="SM00382"/>
    </source>
</evidence>
<dbReference type="Gene3D" id="3.40.50.2300">
    <property type="match status" value="1"/>
</dbReference>
<dbReference type="KEGG" id="dmp:FAK_24170"/>
<dbReference type="Gene3D" id="1.10.8.60">
    <property type="match status" value="1"/>
</dbReference>
<proteinExistence type="predicted"/>
<protein>
    <submittedName>
        <fullName evidence="9">Sigma-54-dependent Fis family transcriptional regulator</fullName>
    </submittedName>
</protein>
<evidence type="ECO:0000313" key="10">
    <source>
        <dbReference type="Proteomes" id="UP001366166"/>
    </source>
</evidence>
<dbReference type="Pfam" id="PF25601">
    <property type="entry name" value="AAA_lid_14"/>
    <property type="match status" value="1"/>
</dbReference>
<feature type="domain" description="Response regulatory" evidence="8">
    <location>
        <begin position="3"/>
        <end position="114"/>
    </location>
</feature>
<keyword evidence="5" id="KW-0010">Activator</keyword>
<dbReference type="SMART" id="SM00448">
    <property type="entry name" value="REC"/>
    <property type="match status" value="1"/>
</dbReference>
<evidence type="ECO:0000256" key="4">
    <source>
        <dbReference type="ARBA" id="ARBA00023125"/>
    </source>
</evidence>
<dbReference type="PANTHER" id="PTHR32071">
    <property type="entry name" value="TRANSCRIPTIONAL REGULATORY PROTEIN"/>
    <property type="match status" value="1"/>
</dbReference>
<organism evidence="9 10">
    <name type="scientific">Desulfoferula mesophila</name>
    <dbReference type="NCBI Taxonomy" id="3058419"/>
    <lineage>
        <taxon>Bacteria</taxon>
        <taxon>Pseudomonadati</taxon>
        <taxon>Thermodesulfobacteriota</taxon>
        <taxon>Desulfarculia</taxon>
        <taxon>Desulfarculales</taxon>
        <taxon>Desulfarculaceae</taxon>
        <taxon>Desulfoferula</taxon>
    </lineage>
</organism>
<dbReference type="InterPro" id="IPR058031">
    <property type="entry name" value="AAA_lid_NorR"/>
</dbReference>
<accession>A0AAU9EYA2</accession>
<dbReference type="SMART" id="SM00382">
    <property type="entry name" value="AAA"/>
    <property type="match status" value="1"/>
</dbReference>
<dbReference type="InterPro" id="IPR002197">
    <property type="entry name" value="HTH_Fis"/>
</dbReference>
<dbReference type="GO" id="GO:0000160">
    <property type="term" value="P:phosphorelay signal transduction system"/>
    <property type="evidence" value="ECO:0007669"/>
    <property type="project" value="InterPro"/>
</dbReference>
<feature type="domain" description="AAA+ ATPase" evidence="7">
    <location>
        <begin position="163"/>
        <end position="310"/>
    </location>
</feature>
<gene>
    <name evidence="9" type="ORF">FAK_24170</name>
</gene>
<dbReference type="SUPFAM" id="SSF52172">
    <property type="entry name" value="CheY-like"/>
    <property type="match status" value="1"/>
</dbReference>
<name>A0AAU9EYA2_9BACT</name>
<sequence length="448" mass="50462">MKARIAVIDDEPIVCRRLQRALLKEGYEVECFGEGSSFLQRLPTHPFDIVFTDLRMPGIDGLEVLRQARSLKPGCEVIVFTGHGSMDTAIQAIKQGAYYYVAKPFQLQEITHLADSALEKIKLKEENRRLKKEVERQSSFQRFIGASPAMRELYSMIQKVALVECNVLIEGESGTGKQLAARAIHDLSPRAERPFVAFNCGGFSEDLIANELFGHERGSYTGASATKIGLLESAAHGTVFLDEVGEMPLSMQVKLLHVLQDKRIMRVGGTKPISLDIRIISATNRDMKNAVAEGMVREDLFYRLNVVTLRLPRLSERREDIPLLAAHFSQRYSQACGKAEPRISAEAMELLMSYSFPGNVRELENIIERAVALCDNRIVRVADLPPDLRDLEFRTYEGEELQSLEEIERRHIAKVITKTGNNKGLACEILGMPRTTLWRKLKKFGLED</sequence>
<dbReference type="GO" id="GO:0006355">
    <property type="term" value="P:regulation of DNA-templated transcription"/>
    <property type="evidence" value="ECO:0007669"/>
    <property type="project" value="InterPro"/>
</dbReference>
<dbReference type="AlphaFoldDB" id="A0AAU9EYA2"/>
<dbReference type="Gene3D" id="1.10.10.60">
    <property type="entry name" value="Homeodomain-like"/>
    <property type="match status" value="1"/>
</dbReference>
<evidence type="ECO:0000256" key="3">
    <source>
        <dbReference type="ARBA" id="ARBA00023015"/>
    </source>
</evidence>
<dbReference type="InterPro" id="IPR009057">
    <property type="entry name" value="Homeodomain-like_sf"/>
</dbReference>
<evidence type="ECO:0000313" key="9">
    <source>
        <dbReference type="EMBL" id="BEQ15351.1"/>
    </source>
</evidence>
<dbReference type="FunFam" id="1.10.8.60:FF:000014">
    <property type="entry name" value="DNA-binding transcriptional regulator NtrC"/>
    <property type="match status" value="1"/>
</dbReference>
<dbReference type="Pfam" id="PF00158">
    <property type="entry name" value="Sigma54_activat"/>
    <property type="match status" value="1"/>
</dbReference>
<keyword evidence="1" id="KW-0547">Nucleotide-binding</keyword>
<dbReference type="CDD" id="cd00009">
    <property type="entry name" value="AAA"/>
    <property type="match status" value="1"/>
</dbReference>
<dbReference type="InterPro" id="IPR011006">
    <property type="entry name" value="CheY-like_superfamily"/>
</dbReference>
<dbReference type="EMBL" id="AP028679">
    <property type="protein sequence ID" value="BEQ15351.1"/>
    <property type="molecule type" value="Genomic_DNA"/>
</dbReference>
<keyword evidence="2" id="KW-0067">ATP-binding</keyword>
<dbReference type="GO" id="GO:0043565">
    <property type="term" value="F:sequence-specific DNA binding"/>
    <property type="evidence" value="ECO:0007669"/>
    <property type="project" value="InterPro"/>
</dbReference>
<dbReference type="InterPro" id="IPR001789">
    <property type="entry name" value="Sig_transdc_resp-reg_receiver"/>
</dbReference>
<dbReference type="GO" id="GO:0005524">
    <property type="term" value="F:ATP binding"/>
    <property type="evidence" value="ECO:0007669"/>
    <property type="project" value="UniProtKB-KW"/>
</dbReference>
<evidence type="ECO:0000256" key="1">
    <source>
        <dbReference type="ARBA" id="ARBA00022741"/>
    </source>
</evidence>
<dbReference type="Proteomes" id="UP001366166">
    <property type="component" value="Chromosome"/>
</dbReference>
<dbReference type="PRINTS" id="PR01590">
    <property type="entry name" value="HTHFIS"/>
</dbReference>
<dbReference type="Gene3D" id="3.40.50.300">
    <property type="entry name" value="P-loop containing nucleotide triphosphate hydrolases"/>
    <property type="match status" value="1"/>
</dbReference>
<dbReference type="RefSeq" id="WP_338599626.1">
    <property type="nucleotide sequence ID" value="NZ_AP028679.1"/>
</dbReference>
<dbReference type="Pfam" id="PF02954">
    <property type="entry name" value="HTH_8"/>
    <property type="match status" value="1"/>
</dbReference>
<reference evidence="10" key="1">
    <citation type="journal article" date="2023" name="Arch. Microbiol.">
        <title>Desulfoferula mesophilus gen. nov. sp. nov., a mesophilic sulfate-reducing bacterium isolated from a brackish lake sediment.</title>
        <authorList>
            <person name="Watanabe T."/>
            <person name="Yabe T."/>
            <person name="Tsuji J.M."/>
            <person name="Fukui M."/>
        </authorList>
    </citation>
    <scope>NUCLEOTIDE SEQUENCE [LARGE SCALE GENOMIC DNA]</scope>
    <source>
        <strain evidence="10">12FAK</strain>
    </source>
</reference>
<keyword evidence="6" id="KW-0804">Transcription</keyword>
<dbReference type="PROSITE" id="PS00688">
    <property type="entry name" value="SIGMA54_INTERACT_3"/>
    <property type="match status" value="1"/>
</dbReference>
<dbReference type="PANTHER" id="PTHR32071:SF119">
    <property type="entry name" value="SIGMA L-DEPENDENT TRANSCRIPTIONAL REGULATOR YPLP-RELATED"/>
    <property type="match status" value="1"/>
</dbReference>
<dbReference type="InterPro" id="IPR003593">
    <property type="entry name" value="AAA+_ATPase"/>
</dbReference>
<dbReference type="SUPFAM" id="SSF52540">
    <property type="entry name" value="P-loop containing nucleoside triphosphate hydrolases"/>
    <property type="match status" value="1"/>
</dbReference>
<keyword evidence="4" id="KW-0238">DNA-binding</keyword>
<evidence type="ECO:0000256" key="2">
    <source>
        <dbReference type="ARBA" id="ARBA00022840"/>
    </source>
</evidence>
<dbReference type="InterPro" id="IPR027417">
    <property type="entry name" value="P-loop_NTPase"/>
</dbReference>
<dbReference type="FunFam" id="3.40.50.300:FF:000006">
    <property type="entry name" value="DNA-binding transcriptional regulator NtrC"/>
    <property type="match status" value="1"/>
</dbReference>
<dbReference type="InterPro" id="IPR002078">
    <property type="entry name" value="Sigma_54_int"/>
</dbReference>
<dbReference type="SUPFAM" id="SSF46689">
    <property type="entry name" value="Homeodomain-like"/>
    <property type="match status" value="1"/>
</dbReference>
<evidence type="ECO:0000256" key="5">
    <source>
        <dbReference type="ARBA" id="ARBA00023159"/>
    </source>
</evidence>
<evidence type="ECO:0000256" key="6">
    <source>
        <dbReference type="ARBA" id="ARBA00023163"/>
    </source>
</evidence>
<keyword evidence="10" id="KW-1185">Reference proteome</keyword>
<dbReference type="Pfam" id="PF00072">
    <property type="entry name" value="Response_reg"/>
    <property type="match status" value="1"/>
</dbReference>
<evidence type="ECO:0000259" key="8">
    <source>
        <dbReference type="SMART" id="SM00448"/>
    </source>
</evidence>